<dbReference type="SUPFAM" id="SSF56436">
    <property type="entry name" value="C-type lectin-like"/>
    <property type="match status" value="2"/>
</dbReference>
<protein>
    <recommendedName>
        <fullName evidence="4">C-type lectin domain-containing protein</fullName>
    </recommendedName>
</protein>
<dbReference type="Proteomes" id="UP001175271">
    <property type="component" value="Unassembled WGS sequence"/>
</dbReference>
<proteinExistence type="predicted"/>
<dbReference type="InterPro" id="IPR016186">
    <property type="entry name" value="C-type_lectin-like/link_sf"/>
</dbReference>
<keyword evidence="6" id="KW-1185">Reference proteome</keyword>
<reference evidence="5" key="1">
    <citation type="submission" date="2023-06" db="EMBL/GenBank/DDBJ databases">
        <title>Genomic analysis of the entomopathogenic nematode Steinernema hermaphroditum.</title>
        <authorList>
            <person name="Schwarz E.M."/>
            <person name="Heppert J.K."/>
            <person name="Baniya A."/>
            <person name="Schwartz H.T."/>
            <person name="Tan C.-H."/>
            <person name="Antoshechkin I."/>
            <person name="Sternberg P.W."/>
            <person name="Goodrich-Blair H."/>
            <person name="Dillman A.R."/>
        </authorList>
    </citation>
    <scope>NUCLEOTIDE SEQUENCE</scope>
    <source>
        <strain evidence="5">PS9179</strain>
        <tissue evidence="5">Whole animal</tissue>
    </source>
</reference>
<feature type="domain" description="C-type lectin" evidence="4">
    <location>
        <begin position="225"/>
        <end position="340"/>
    </location>
</feature>
<name>A0AA39HU04_9BILA</name>
<evidence type="ECO:0000313" key="5">
    <source>
        <dbReference type="EMBL" id="KAK0412075.1"/>
    </source>
</evidence>
<gene>
    <name evidence="5" type="ORF">QR680_006021</name>
</gene>
<organism evidence="5 6">
    <name type="scientific">Steinernema hermaphroditum</name>
    <dbReference type="NCBI Taxonomy" id="289476"/>
    <lineage>
        <taxon>Eukaryota</taxon>
        <taxon>Metazoa</taxon>
        <taxon>Ecdysozoa</taxon>
        <taxon>Nematoda</taxon>
        <taxon>Chromadorea</taxon>
        <taxon>Rhabditida</taxon>
        <taxon>Tylenchina</taxon>
        <taxon>Panagrolaimomorpha</taxon>
        <taxon>Strongyloidoidea</taxon>
        <taxon>Steinernematidae</taxon>
        <taxon>Steinernema</taxon>
    </lineage>
</organism>
<dbReference type="CDD" id="cd00037">
    <property type="entry name" value="CLECT"/>
    <property type="match status" value="2"/>
</dbReference>
<dbReference type="PROSITE" id="PS00615">
    <property type="entry name" value="C_TYPE_LECTIN_1"/>
    <property type="match status" value="1"/>
</dbReference>
<dbReference type="InterPro" id="IPR018378">
    <property type="entry name" value="C-type_lectin_CS"/>
</dbReference>
<keyword evidence="1" id="KW-1015">Disulfide bond</keyword>
<feature type="compositionally biased region" description="Low complexity" evidence="2">
    <location>
        <begin position="175"/>
        <end position="211"/>
    </location>
</feature>
<dbReference type="InterPro" id="IPR050976">
    <property type="entry name" value="Snaclec"/>
</dbReference>
<comment type="caution">
    <text evidence="5">The sequence shown here is derived from an EMBL/GenBank/DDBJ whole genome shotgun (WGS) entry which is preliminary data.</text>
</comment>
<evidence type="ECO:0000313" key="6">
    <source>
        <dbReference type="Proteomes" id="UP001175271"/>
    </source>
</evidence>
<dbReference type="InterPro" id="IPR016187">
    <property type="entry name" value="CTDL_fold"/>
</dbReference>
<feature type="domain" description="C-type lectin" evidence="4">
    <location>
        <begin position="34"/>
        <end position="156"/>
    </location>
</feature>
<dbReference type="Gene3D" id="3.10.100.10">
    <property type="entry name" value="Mannose-Binding Protein A, subunit A"/>
    <property type="match status" value="2"/>
</dbReference>
<evidence type="ECO:0000259" key="4">
    <source>
        <dbReference type="PROSITE" id="PS50041"/>
    </source>
</evidence>
<feature type="compositionally biased region" description="Pro residues" evidence="2">
    <location>
        <begin position="165"/>
        <end position="174"/>
    </location>
</feature>
<feature type="signal peptide" evidence="3">
    <location>
        <begin position="1"/>
        <end position="15"/>
    </location>
</feature>
<sequence>MLLLLGVFFFVTALATQDVRSFYHSRPLCENARYGEACFHFEPRLASFVDAEIVCRSKGGHLASIRNDYENQIIARKAYVWSHQVIKTNVFWIGGVWSWGWGWVDGQPMHYQHFANPEDLHHPPYSCLSLVISNAWNLNGLWLPTFCNGLAPFVCEVTKGAVFPPTLPPTPRPKPTTTTTQVPETTTTTTPTTTSTSTTTTSTPPTTTTTTAEPNSCEGQHQPCFNNHIYLINIRNLTWSKAEEYCISRNGHLASILSSEETDFVAYLIDGANLGFDVWLGAHRFHNTFIWLDGSKWEYTNFLEEQPNGLKQNNCLEIFDANHKKWVNYDCQREYPSICKIPA</sequence>
<dbReference type="PROSITE" id="PS50041">
    <property type="entry name" value="C_TYPE_LECTIN_2"/>
    <property type="match status" value="2"/>
</dbReference>
<accession>A0AA39HU04</accession>
<dbReference type="Pfam" id="PF00059">
    <property type="entry name" value="Lectin_C"/>
    <property type="match status" value="2"/>
</dbReference>
<dbReference type="SMART" id="SM00034">
    <property type="entry name" value="CLECT"/>
    <property type="match status" value="2"/>
</dbReference>
<evidence type="ECO:0000256" key="3">
    <source>
        <dbReference type="SAM" id="SignalP"/>
    </source>
</evidence>
<evidence type="ECO:0000256" key="2">
    <source>
        <dbReference type="SAM" id="MobiDB-lite"/>
    </source>
</evidence>
<dbReference type="PANTHER" id="PTHR22991">
    <property type="entry name" value="PROTEIN CBG13490"/>
    <property type="match status" value="1"/>
</dbReference>
<keyword evidence="3" id="KW-0732">Signal</keyword>
<dbReference type="InterPro" id="IPR001304">
    <property type="entry name" value="C-type_lectin-like"/>
</dbReference>
<evidence type="ECO:0000256" key="1">
    <source>
        <dbReference type="ARBA" id="ARBA00023157"/>
    </source>
</evidence>
<dbReference type="AlphaFoldDB" id="A0AA39HU04"/>
<feature type="region of interest" description="Disordered" evidence="2">
    <location>
        <begin position="164"/>
        <end position="216"/>
    </location>
</feature>
<dbReference type="EMBL" id="JAUCMV010000003">
    <property type="protein sequence ID" value="KAK0412075.1"/>
    <property type="molecule type" value="Genomic_DNA"/>
</dbReference>
<feature type="chain" id="PRO_5041307043" description="C-type lectin domain-containing protein" evidence="3">
    <location>
        <begin position="16"/>
        <end position="343"/>
    </location>
</feature>
<dbReference type="PANTHER" id="PTHR22991:SF40">
    <property type="entry name" value="PROTEIN CBG13490"/>
    <property type="match status" value="1"/>
</dbReference>